<dbReference type="InterPro" id="IPR000873">
    <property type="entry name" value="AMP-dep_synth/lig_dom"/>
</dbReference>
<comment type="caution">
    <text evidence="3">The sequence shown here is derived from an EMBL/GenBank/DDBJ whole genome shotgun (WGS) entry which is preliminary data.</text>
</comment>
<name>A0ABW7DXF3_STRRO</name>
<dbReference type="RefSeq" id="WP_394393367.1">
    <property type="nucleotide sequence ID" value="NZ_JBIENY010000137.1"/>
</dbReference>
<dbReference type="Pfam" id="PF00501">
    <property type="entry name" value="AMP-binding"/>
    <property type="match status" value="1"/>
</dbReference>
<dbReference type="PANTHER" id="PTHR43767:SF12">
    <property type="entry name" value="AMP-DEPENDENT SYNTHETASE AND LIGASE"/>
    <property type="match status" value="1"/>
</dbReference>
<feature type="domain" description="AMP-dependent synthetase/ligase" evidence="2">
    <location>
        <begin position="23"/>
        <end position="135"/>
    </location>
</feature>
<sequence>HIPRTPGKESDIDVSNFATVLVETAGRHPQRLAVQGEDRTLTCAELDELSARAAGGLLAHGVRPGDRVGLRLPYSAAFAVLCFGALRTGAIAMPLCPEPRPRSLGVRPRHDAHGARTVFASADTTAQEIRPSDTALVQVGDDFLDQVMFWPLHTDVVHRADHAPAVAFRFDDGPGTGDRTLSHRALRETALATELSIGETDTEAHHASASAVFLGGRHHGMEAVILVGACLRVTEERARTVSRGGHGEPTVLRPAPGPRSRR</sequence>
<proteinExistence type="predicted"/>
<dbReference type="EMBL" id="JBIENY010000137">
    <property type="protein sequence ID" value="MFG6295549.1"/>
    <property type="molecule type" value="Genomic_DNA"/>
</dbReference>
<organism evidence="3 4">
    <name type="scientific">Streptomyces rochei</name>
    <name type="common">Streptomyces parvullus</name>
    <dbReference type="NCBI Taxonomy" id="1928"/>
    <lineage>
        <taxon>Bacteria</taxon>
        <taxon>Bacillati</taxon>
        <taxon>Actinomycetota</taxon>
        <taxon>Actinomycetes</taxon>
        <taxon>Kitasatosporales</taxon>
        <taxon>Streptomycetaceae</taxon>
        <taxon>Streptomyces</taxon>
        <taxon>Streptomyces rochei group</taxon>
    </lineage>
</organism>
<dbReference type="SUPFAM" id="SSF56801">
    <property type="entry name" value="Acetyl-CoA synthetase-like"/>
    <property type="match status" value="1"/>
</dbReference>
<dbReference type="PANTHER" id="PTHR43767">
    <property type="entry name" value="LONG-CHAIN-FATTY-ACID--COA LIGASE"/>
    <property type="match status" value="1"/>
</dbReference>
<reference evidence="3 4" key="1">
    <citation type="submission" date="2024-10" db="EMBL/GenBank/DDBJ databases">
        <title>Draft genome assembly of a novel steroid transforming actinomycete isolated from African clawed frog Xenopus laevis.</title>
        <authorList>
            <person name="Bragin E."/>
            <person name="Kollerov V."/>
            <person name="Donova M.V."/>
        </authorList>
    </citation>
    <scope>NUCLEOTIDE SEQUENCE [LARGE SCALE GENOMIC DNA]</scope>
    <source>
        <strain evidence="3 4">MTOC-St3</strain>
    </source>
</reference>
<dbReference type="Proteomes" id="UP001605990">
    <property type="component" value="Unassembled WGS sequence"/>
</dbReference>
<keyword evidence="4" id="KW-1185">Reference proteome</keyword>
<feature type="region of interest" description="Disordered" evidence="1">
    <location>
        <begin position="238"/>
        <end position="262"/>
    </location>
</feature>
<dbReference type="InterPro" id="IPR050237">
    <property type="entry name" value="ATP-dep_AMP-bd_enzyme"/>
</dbReference>
<feature type="non-terminal residue" evidence="3">
    <location>
        <position position="1"/>
    </location>
</feature>
<dbReference type="Gene3D" id="3.40.50.980">
    <property type="match status" value="1"/>
</dbReference>
<evidence type="ECO:0000313" key="3">
    <source>
        <dbReference type="EMBL" id="MFG6295549.1"/>
    </source>
</evidence>
<evidence type="ECO:0000256" key="1">
    <source>
        <dbReference type="SAM" id="MobiDB-lite"/>
    </source>
</evidence>
<gene>
    <name evidence="3" type="ORF">ACGU38_09285</name>
</gene>
<evidence type="ECO:0000313" key="4">
    <source>
        <dbReference type="Proteomes" id="UP001605990"/>
    </source>
</evidence>
<accession>A0ABW7DXF3</accession>
<protein>
    <submittedName>
        <fullName evidence="3">AMP-binding protein</fullName>
    </submittedName>
</protein>
<evidence type="ECO:0000259" key="2">
    <source>
        <dbReference type="Pfam" id="PF00501"/>
    </source>
</evidence>